<dbReference type="WBParaSite" id="HCON_00119960-00001">
    <property type="protein sequence ID" value="HCON_00119960-00001"/>
    <property type="gene ID" value="HCON_00119960"/>
</dbReference>
<reference evidence="3" key="1">
    <citation type="submission" date="2020-12" db="UniProtKB">
        <authorList>
            <consortium name="WormBaseParasite"/>
        </authorList>
    </citation>
    <scope>IDENTIFICATION</scope>
    <source>
        <strain evidence="3">MHco3</strain>
    </source>
</reference>
<keyword evidence="2" id="KW-1185">Reference proteome</keyword>
<dbReference type="OMA" id="QNENTHS"/>
<name>A0A7I4YPF7_HAECO</name>
<keyword evidence="1" id="KW-0175">Coiled coil</keyword>
<organism evidence="2 3">
    <name type="scientific">Haemonchus contortus</name>
    <name type="common">Barber pole worm</name>
    <dbReference type="NCBI Taxonomy" id="6289"/>
    <lineage>
        <taxon>Eukaryota</taxon>
        <taxon>Metazoa</taxon>
        <taxon>Ecdysozoa</taxon>
        <taxon>Nematoda</taxon>
        <taxon>Chromadorea</taxon>
        <taxon>Rhabditida</taxon>
        <taxon>Rhabditina</taxon>
        <taxon>Rhabditomorpha</taxon>
        <taxon>Strongyloidea</taxon>
        <taxon>Trichostrongylidae</taxon>
        <taxon>Haemonchus</taxon>
    </lineage>
</organism>
<evidence type="ECO:0000313" key="3">
    <source>
        <dbReference type="WBParaSite" id="HCON_00119960-00001"/>
    </source>
</evidence>
<feature type="coiled-coil region" evidence="1">
    <location>
        <begin position="152"/>
        <end position="220"/>
    </location>
</feature>
<proteinExistence type="predicted"/>
<dbReference type="Proteomes" id="UP000025227">
    <property type="component" value="Unplaced"/>
</dbReference>
<dbReference type="AlphaFoldDB" id="A0A7I4YPF7"/>
<evidence type="ECO:0000256" key="1">
    <source>
        <dbReference type="SAM" id="Coils"/>
    </source>
</evidence>
<dbReference type="OrthoDB" id="5819252at2759"/>
<evidence type="ECO:0000313" key="2">
    <source>
        <dbReference type="Proteomes" id="UP000025227"/>
    </source>
</evidence>
<sequence>MCSRSDHEFSKERQAEERKLIDEIRNKRAYIETVSKFPEEEDIQHGDSLLILSGTVALMTSLPKFEDEDPFFQPMGKQRYTEVIWKECLEVGHDAERIRSTAEKLSMAYEVYCLLILSDGAILFYRKNFFRKDEQGVLLEPSYTADFIRKELELLKQFRRKGQNEIEEAKRQEENENHRSTFDQMKEMIEDLRRDIHVKHMELQTEMDNQRESMKTLCEKFEK</sequence>
<protein>
    <submittedName>
        <fullName evidence="3">Calcium uniporter protein</fullName>
    </submittedName>
</protein>
<accession>A0A7I4YPF7</accession>